<keyword evidence="9 13" id="KW-0482">Metalloprotease</keyword>
<keyword evidence="4 13" id="KW-0645">Protease</keyword>
<dbReference type="OrthoDB" id="3227768at2759"/>
<keyword evidence="5 12" id="KW-0479">Metal-binding</keyword>
<evidence type="ECO:0000313" key="15">
    <source>
        <dbReference type="EMBL" id="KAF5350158.1"/>
    </source>
</evidence>
<keyword evidence="8 12" id="KW-0862">Zinc</keyword>
<dbReference type="Gene3D" id="3.10.170.10">
    <property type="match status" value="1"/>
</dbReference>
<dbReference type="GO" id="GO:0005615">
    <property type="term" value="C:extracellular space"/>
    <property type="evidence" value="ECO:0007669"/>
    <property type="project" value="InterPro"/>
</dbReference>
<feature type="binding site" evidence="12">
    <location>
        <position position="560"/>
    </location>
    <ligand>
        <name>Zn(2+)</name>
        <dbReference type="ChEBI" id="CHEBI:29105"/>
        <note>catalytic</note>
    </ligand>
</feature>
<evidence type="ECO:0000256" key="5">
    <source>
        <dbReference type="ARBA" id="ARBA00022723"/>
    </source>
</evidence>
<feature type="binding site" evidence="12">
    <location>
        <position position="586"/>
    </location>
    <ligand>
        <name>Zn(2+)</name>
        <dbReference type="ChEBI" id="CHEBI:29105"/>
        <note>catalytic</note>
    </ligand>
</feature>
<dbReference type="PANTHER" id="PTHR33478">
    <property type="entry name" value="EXTRACELLULAR METALLOPROTEINASE MEP"/>
    <property type="match status" value="1"/>
</dbReference>
<feature type="binding site" evidence="12">
    <location>
        <position position="556"/>
    </location>
    <ligand>
        <name>Zn(2+)</name>
        <dbReference type="ChEBI" id="CHEBI:29105"/>
        <note>catalytic</note>
    </ligand>
</feature>
<dbReference type="InterPro" id="IPR050371">
    <property type="entry name" value="Fungal_virulence_M36"/>
</dbReference>
<feature type="chain" id="PRO_5034351236" description="Extracellular metalloproteinase" evidence="13">
    <location>
        <begin position="21"/>
        <end position="797"/>
    </location>
</feature>
<dbReference type="GO" id="GO:0004222">
    <property type="term" value="F:metalloendopeptidase activity"/>
    <property type="evidence" value="ECO:0007669"/>
    <property type="project" value="InterPro"/>
</dbReference>
<organism evidence="15 16">
    <name type="scientific">Leucocoprinus leucothites</name>
    <dbReference type="NCBI Taxonomy" id="201217"/>
    <lineage>
        <taxon>Eukaryota</taxon>
        <taxon>Fungi</taxon>
        <taxon>Dikarya</taxon>
        <taxon>Basidiomycota</taxon>
        <taxon>Agaricomycotina</taxon>
        <taxon>Agaricomycetes</taxon>
        <taxon>Agaricomycetidae</taxon>
        <taxon>Agaricales</taxon>
        <taxon>Agaricineae</taxon>
        <taxon>Agaricaceae</taxon>
        <taxon>Leucocoprinus</taxon>
    </lineage>
</organism>
<keyword evidence="3 13" id="KW-0964">Secreted</keyword>
<dbReference type="Pfam" id="PF07504">
    <property type="entry name" value="FTP"/>
    <property type="match status" value="1"/>
</dbReference>
<dbReference type="Proteomes" id="UP000559027">
    <property type="component" value="Unassembled WGS sequence"/>
</dbReference>
<dbReference type="GO" id="GO:0008270">
    <property type="term" value="F:zinc ion binding"/>
    <property type="evidence" value="ECO:0007669"/>
    <property type="project" value="InterPro"/>
</dbReference>
<dbReference type="InterPro" id="IPR027268">
    <property type="entry name" value="Peptidase_M4/M1_CTD_sf"/>
</dbReference>
<evidence type="ECO:0000256" key="1">
    <source>
        <dbReference type="ARBA" id="ARBA00004613"/>
    </source>
</evidence>
<feature type="domain" description="FTP" evidence="14">
    <location>
        <begin position="89"/>
        <end position="137"/>
    </location>
</feature>
<evidence type="ECO:0000256" key="6">
    <source>
        <dbReference type="ARBA" id="ARBA00022729"/>
    </source>
</evidence>
<name>A0A8H5FVE0_9AGAR</name>
<feature type="signal peptide" evidence="13">
    <location>
        <begin position="1"/>
        <end position="20"/>
    </location>
</feature>
<feature type="binding site" evidence="12">
    <location>
        <position position="334"/>
    </location>
    <ligand>
        <name>Zn(2+)</name>
        <dbReference type="ChEBI" id="CHEBI:29105"/>
        <note>catalytic</note>
    </ligand>
</feature>
<gene>
    <name evidence="15" type="ORF">D9756_009102</name>
</gene>
<evidence type="ECO:0000259" key="14">
    <source>
        <dbReference type="Pfam" id="PF07504"/>
    </source>
</evidence>
<evidence type="ECO:0000256" key="2">
    <source>
        <dbReference type="ARBA" id="ARBA00006006"/>
    </source>
</evidence>
<keyword evidence="10 13" id="KW-0865">Zymogen</keyword>
<evidence type="ECO:0000256" key="3">
    <source>
        <dbReference type="ARBA" id="ARBA00022525"/>
    </source>
</evidence>
<keyword evidence="7 13" id="KW-0378">Hydrolase</keyword>
<accession>A0A8H5FVE0</accession>
<dbReference type="EMBL" id="JAACJO010000015">
    <property type="protein sequence ID" value="KAF5350158.1"/>
    <property type="molecule type" value="Genomic_DNA"/>
</dbReference>
<protein>
    <recommendedName>
        <fullName evidence="13">Extracellular metalloproteinase</fullName>
        <ecNumber evidence="13">3.4.24.-</ecNumber>
    </recommendedName>
    <alternativeName>
        <fullName evidence="13">Fungalysin</fullName>
    </alternativeName>
</protein>
<dbReference type="PANTHER" id="PTHR33478:SF1">
    <property type="entry name" value="EXTRACELLULAR METALLOPROTEINASE MEP"/>
    <property type="match status" value="1"/>
</dbReference>
<dbReference type="Pfam" id="PF02128">
    <property type="entry name" value="Peptidase_M36"/>
    <property type="match status" value="1"/>
</dbReference>
<comment type="caution">
    <text evidence="15">The sequence shown here is derived from an EMBL/GenBank/DDBJ whole genome shotgun (WGS) entry which is preliminary data.</text>
</comment>
<keyword evidence="16" id="KW-1185">Reference proteome</keyword>
<dbReference type="InterPro" id="IPR001842">
    <property type="entry name" value="Peptidase_M36"/>
</dbReference>
<evidence type="ECO:0000256" key="12">
    <source>
        <dbReference type="PIRSR" id="PIRSR601842-2"/>
    </source>
</evidence>
<evidence type="ECO:0000256" key="7">
    <source>
        <dbReference type="ARBA" id="ARBA00022801"/>
    </source>
</evidence>
<evidence type="ECO:0000256" key="4">
    <source>
        <dbReference type="ARBA" id="ARBA00022670"/>
    </source>
</evidence>
<dbReference type="GO" id="GO:0006508">
    <property type="term" value="P:proteolysis"/>
    <property type="evidence" value="ECO:0007669"/>
    <property type="project" value="UniProtKB-KW"/>
</dbReference>
<keyword evidence="6 13" id="KW-0732">Signal</keyword>
<evidence type="ECO:0000256" key="10">
    <source>
        <dbReference type="ARBA" id="ARBA00023145"/>
    </source>
</evidence>
<dbReference type="AlphaFoldDB" id="A0A8H5FVE0"/>
<comment type="similarity">
    <text evidence="2 13">Belongs to the peptidase M36 family.</text>
</comment>
<dbReference type="Gene3D" id="1.10.390.10">
    <property type="entry name" value="Neutral Protease Domain 2"/>
    <property type="match status" value="1"/>
</dbReference>
<evidence type="ECO:0000256" key="9">
    <source>
        <dbReference type="ARBA" id="ARBA00023049"/>
    </source>
</evidence>
<reference evidence="15 16" key="1">
    <citation type="journal article" date="2020" name="ISME J.">
        <title>Uncovering the hidden diversity of litter-decomposition mechanisms in mushroom-forming fungi.</title>
        <authorList>
            <person name="Floudas D."/>
            <person name="Bentzer J."/>
            <person name="Ahren D."/>
            <person name="Johansson T."/>
            <person name="Persson P."/>
            <person name="Tunlid A."/>
        </authorList>
    </citation>
    <scope>NUCLEOTIDE SEQUENCE [LARGE SCALE GENOMIC DNA]</scope>
    <source>
        <strain evidence="15 16">CBS 146.42</strain>
    </source>
</reference>
<comment type="subcellular location">
    <subcellularLocation>
        <location evidence="1 13">Secreted</location>
    </subcellularLocation>
</comment>
<dbReference type="SUPFAM" id="SSF55486">
    <property type="entry name" value="Metalloproteases ('zincins'), catalytic domain"/>
    <property type="match status" value="1"/>
</dbReference>
<dbReference type="CDD" id="cd09596">
    <property type="entry name" value="M36"/>
    <property type="match status" value="1"/>
</dbReference>
<dbReference type="EC" id="3.4.24.-" evidence="13"/>
<evidence type="ECO:0000256" key="8">
    <source>
        <dbReference type="ARBA" id="ARBA00022833"/>
    </source>
</evidence>
<evidence type="ECO:0000313" key="16">
    <source>
        <dbReference type="Proteomes" id="UP000559027"/>
    </source>
</evidence>
<dbReference type="InterPro" id="IPR011096">
    <property type="entry name" value="FTP_domain"/>
</dbReference>
<proteinExistence type="inferred from homology"/>
<evidence type="ECO:0000256" key="13">
    <source>
        <dbReference type="RuleBase" id="RU364017"/>
    </source>
</evidence>
<feature type="active site" evidence="11">
    <location>
        <position position="557"/>
    </location>
</feature>
<evidence type="ECO:0000256" key="11">
    <source>
        <dbReference type="PIRSR" id="PIRSR601842-1"/>
    </source>
</evidence>
<sequence length="797" mass="88758">MRCLLTASIVFATLAGGVYGHGRDSNTPLRRRKTLGFGPEHPHAVFKSNPYQIQTVGFTPLSPTTDPYDVARLFVSDVLGASDDSSSWKVRKDSYTDETTGVTHVYIRQVVNGLEVTDGDMNINIRDGRVLSYGNSFYKGPTPAPFSSTVAPEDLRHPQDEFCDQLHNHIASLVRQTADDQIVMGSSAISPELTHIVESNCAHPQLPASLSSDPTDFRSALLQFMAAATPNRELAEDIARNHHQYVEKMTVTDESHFAPGSETQVQFKVDNVPDAVNPATAHLAYVQVPNRAGDATELQVVWKFEVEMQDNWYESAVTATAPHRIVSVVDWASDSPIPIPSPEPKQATYNVFPWGTNDPESGSRAIEKENIDSLASPAGWHAIPYSHDPASKDLRPGAKEGFWRNTTTTWGNNVFAQENWEGMNDFIGNYRPEANNEKAFDFSYKPRETDRDDAYEEAQAYINATVAQLFYTNNKIHDFYYRYGFNEVTGNFQQYNFGRGGEENDAVIANAQDGSGYNNANFMTPPDGRNGRMRMYLWNTALPYRDGDMEAGIVIHEYSHGLSTRLTGGPANSGCLGWGESGGMGEGWGDFLATTIRSNRNYSDYAMGAWAANRDVGIRNFVYSLDDKVNPSLYKTLDKPGYWGVHAIGEVWAEILWVVSHELIQKHGYSDELFPPTAGPDGLVPRDHHFWRQDKDLYVPRHGNTLMVQLVLNAMKLQPCRPSFFDARDAIIEADRVLTDGENVCLLWKGFAARGLGVDARVEGRTPWGGGIRTNGYAVPMQCREDNSGDDELREFL</sequence>
<comment type="cofactor">
    <cofactor evidence="12">
        <name>Zn(2+)</name>
        <dbReference type="ChEBI" id="CHEBI:29105"/>
    </cofactor>
    <text evidence="12">Binds 1 zinc ion per subunit.</text>
</comment>